<reference evidence="2" key="1">
    <citation type="submission" date="2021-11" db="EMBL/GenBank/DDBJ databases">
        <title>Development of a sustainable strategy for remediation of hydrocarbon-contaminated territories based on the waste exchange concept.</title>
        <authorList>
            <person name="Elkin A."/>
        </authorList>
    </citation>
    <scope>NUCLEOTIDE SEQUENCE</scope>
    <source>
        <strain evidence="2">IEGM 757</strain>
    </source>
</reference>
<evidence type="ECO:0000313" key="3">
    <source>
        <dbReference type="Proteomes" id="UP001198630"/>
    </source>
</evidence>
<protein>
    <recommendedName>
        <fullName evidence="4">IS481 family transposase</fullName>
    </recommendedName>
</protein>
<dbReference type="Proteomes" id="UP001198630">
    <property type="component" value="Unassembled WGS sequence"/>
</dbReference>
<accession>A0AAW4XQ73</accession>
<evidence type="ECO:0000256" key="1">
    <source>
        <dbReference type="SAM" id="MobiDB-lite"/>
    </source>
</evidence>
<proteinExistence type="predicted"/>
<organism evidence="2 3">
    <name type="scientific">Rhodococcus rhodochrous</name>
    <dbReference type="NCBI Taxonomy" id="1829"/>
    <lineage>
        <taxon>Bacteria</taxon>
        <taxon>Bacillati</taxon>
        <taxon>Actinomycetota</taxon>
        <taxon>Actinomycetes</taxon>
        <taxon>Mycobacteriales</taxon>
        <taxon>Nocardiaceae</taxon>
        <taxon>Rhodococcus</taxon>
    </lineage>
</organism>
<dbReference type="AlphaFoldDB" id="A0AAW4XQ73"/>
<dbReference type="EMBL" id="JAJNCO010000035">
    <property type="protein sequence ID" value="MCD2114939.1"/>
    <property type="molecule type" value="Genomic_DNA"/>
</dbReference>
<name>A0AAW4XQ73_RHORH</name>
<evidence type="ECO:0008006" key="4">
    <source>
        <dbReference type="Google" id="ProtNLM"/>
    </source>
</evidence>
<feature type="compositionally biased region" description="Basic residues" evidence="1">
    <location>
        <begin position="1"/>
        <end position="12"/>
    </location>
</feature>
<evidence type="ECO:0000313" key="2">
    <source>
        <dbReference type="EMBL" id="MCD2114939.1"/>
    </source>
</evidence>
<comment type="caution">
    <text evidence="2">The sequence shown here is derived from an EMBL/GenBank/DDBJ whole genome shotgun (WGS) entry which is preliminary data.</text>
</comment>
<sequence>MAQRHGVHRRTVRQALASAVPPRKPYRRRGPAGDR</sequence>
<gene>
    <name evidence="2" type="ORF">LQ384_28075</name>
</gene>
<feature type="compositionally biased region" description="Basic residues" evidence="1">
    <location>
        <begin position="24"/>
        <end position="35"/>
    </location>
</feature>
<feature type="region of interest" description="Disordered" evidence="1">
    <location>
        <begin position="1"/>
        <end position="35"/>
    </location>
</feature>